<dbReference type="GO" id="GO:0048316">
    <property type="term" value="P:seed development"/>
    <property type="evidence" value="ECO:0007669"/>
    <property type="project" value="UniProtKB-ARBA"/>
</dbReference>
<reference evidence="9 10" key="1">
    <citation type="journal article" date="2021" name="Nat. Commun.">
        <title>Incipient diploidization of the medicinal plant Perilla within 10,000 years.</title>
        <authorList>
            <person name="Zhang Y."/>
            <person name="Shen Q."/>
            <person name="Leng L."/>
            <person name="Zhang D."/>
            <person name="Chen S."/>
            <person name="Shi Y."/>
            <person name="Ning Z."/>
            <person name="Chen S."/>
        </authorList>
    </citation>
    <scope>NUCLEOTIDE SEQUENCE [LARGE SCALE GENOMIC DNA]</scope>
    <source>
        <strain evidence="10">cv. PC099</strain>
    </source>
</reference>
<dbReference type="SMART" id="SM00385">
    <property type="entry name" value="CYCLIN"/>
    <property type="match status" value="1"/>
</dbReference>
<dbReference type="CDD" id="cd20544">
    <property type="entry name" value="CYCLIN_AtCycD-like_rpt2"/>
    <property type="match status" value="1"/>
</dbReference>
<dbReference type="FunFam" id="1.10.472.10:FF:000060">
    <property type="entry name" value="D6-type cyclin"/>
    <property type="match status" value="1"/>
</dbReference>
<keyword evidence="6" id="KW-0472">Membrane</keyword>
<protein>
    <recommendedName>
        <fullName evidence="11">Cyclin N-terminal domain-containing protein</fullName>
    </recommendedName>
</protein>
<dbReference type="GO" id="GO:0010444">
    <property type="term" value="P:guard mother cell differentiation"/>
    <property type="evidence" value="ECO:0007669"/>
    <property type="project" value="UniProtKB-ARBA"/>
</dbReference>
<evidence type="ECO:0008006" key="11">
    <source>
        <dbReference type="Google" id="ProtNLM"/>
    </source>
</evidence>
<keyword evidence="4" id="KW-0131">Cell cycle</keyword>
<evidence type="ECO:0000259" key="7">
    <source>
        <dbReference type="SMART" id="SM00385"/>
    </source>
</evidence>
<dbReference type="PANTHER" id="PTHR10177">
    <property type="entry name" value="CYCLINS"/>
    <property type="match status" value="1"/>
</dbReference>
<keyword evidence="10" id="KW-1185">Reference proteome</keyword>
<dbReference type="Pfam" id="PF02984">
    <property type="entry name" value="Cyclin_C"/>
    <property type="match status" value="1"/>
</dbReference>
<dbReference type="FunFam" id="1.10.472.10:FF:000070">
    <property type="entry name" value="CYCLIN D32"/>
    <property type="match status" value="1"/>
</dbReference>
<evidence type="ECO:0000256" key="4">
    <source>
        <dbReference type="ARBA" id="ARBA00023306"/>
    </source>
</evidence>
<dbReference type="EMBL" id="SDAM02000086">
    <property type="protein sequence ID" value="KAH6831619.1"/>
    <property type="molecule type" value="Genomic_DNA"/>
</dbReference>
<evidence type="ECO:0000256" key="3">
    <source>
        <dbReference type="ARBA" id="ARBA00023127"/>
    </source>
</evidence>
<keyword evidence="6" id="KW-0812">Transmembrane</keyword>
<keyword evidence="6" id="KW-1133">Transmembrane helix</keyword>
<evidence type="ECO:0000313" key="10">
    <source>
        <dbReference type="Proteomes" id="UP001190926"/>
    </source>
</evidence>
<name>A0AAD4JDV5_PERFH</name>
<dbReference type="AlphaFoldDB" id="A0AAD4JDV5"/>
<organism evidence="9 10">
    <name type="scientific">Perilla frutescens var. hirtella</name>
    <name type="common">Perilla citriodora</name>
    <name type="synonym">Perilla setoyensis</name>
    <dbReference type="NCBI Taxonomy" id="608512"/>
    <lineage>
        <taxon>Eukaryota</taxon>
        <taxon>Viridiplantae</taxon>
        <taxon>Streptophyta</taxon>
        <taxon>Embryophyta</taxon>
        <taxon>Tracheophyta</taxon>
        <taxon>Spermatophyta</taxon>
        <taxon>Magnoliopsida</taxon>
        <taxon>eudicotyledons</taxon>
        <taxon>Gunneridae</taxon>
        <taxon>Pentapetalae</taxon>
        <taxon>asterids</taxon>
        <taxon>lamiids</taxon>
        <taxon>Lamiales</taxon>
        <taxon>Lamiaceae</taxon>
        <taxon>Nepetoideae</taxon>
        <taxon>Elsholtzieae</taxon>
        <taxon>Perilla</taxon>
    </lineage>
</organism>
<dbReference type="Pfam" id="PF00134">
    <property type="entry name" value="Cyclin_N"/>
    <property type="match status" value="1"/>
</dbReference>
<dbReference type="Gene3D" id="1.10.472.10">
    <property type="entry name" value="Cyclin-like"/>
    <property type="match status" value="2"/>
</dbReference>
<dbReference type="SUPFAM" id="SSF47954">
    <property type="entry name" value="Cyclin-like"/>
    <property type="match status" value="2"/>
</dbReference>
<proteinExistence type="inferred from homology"/>
<evidence type="ECO:0000313" key="9">
    <source>
        <dbReference type="EMBL" id="KAH6831619.1"/>
    </source>
</evidence>
<dbReference type="GO" id="GO:0051301">
    <property type="term" value="P:cell division"/>
    <property type="evidence" value="ECO:0007669"/>
    <property type="project" value="UniProtKB-KW"/>
</dbReference>
<dbReference type="InterPro" id="IPR013763">
    <property type="entry name" value="Cyclin-like_dom"/>
</dbReference>
<dbReference type="InterPro" id="IPR039361">
    <property type="entry name" value="Cyclin"/>
</dbReference>
<evidence type="ECO:0000256" key="5">
    <source>
        <dbReference type="RuleBase" id="RU000383"/>
    </source>
</evidence>
<feature type="transmembrane region" description="Helical" evidence="6">
    <location>
        <begin position="96"/>
        <end position="114"/>
    </location>
</feature>
<evidence type="ECO:0000256" key="2">
    <source>
        <dbReference type="ARBA" id="ARBA00022618"/>
    </source>
</evidence>
<keyword evidence="2" id="KW-0132">Cell division</keyword>
<gene>
    <name evidence="9" type="ORF">C2S53_008818</name>
</gene>
<evidence type="ECO:0000259" key="8">
    <source>
        <dbReference type="SMART" id="SM01332"/>
    </source>
</evidence>
<dbReference type="InterPro" id="IPR006671">
    <property type="entry name" value="Cyclin_N"/>
</dbReference>
<accession>A0AAD4JDV5</accession>
<comment type="similarity">
    <text evidence="1">Belongs to the cyclin family. Cyclin D subfamily.</text>
</comment>
<sequence length="339" mass="38670">MVSHQQNTQFLDTLFCEEDRFESSFLQEVEDQEAEADEDSCSSPFLKQFDQESLSENEELRALLYKEEGKEPYDGFEVSPSLAKARREVVQWMLKAIAYYSFSSLTAVLAVTYLDTFLHRFHPHSNKPWMIQLAAVACLSLAAKLDETDVPLLLDLQVEEPKYVFEPKTIQKMEILVLTTLEWKMNPVTPISFLDYIARRLALKSHLSREFLTRCERLILSVITDSRFMCHLPSTMATAAMLYVITNIEPSIALEHHDQLLGILGINKDRVRDCCTLIEEVATNVGSESNNKRKLGSLPCSPKGVFDLSFTSDSSNDSWAVEPLSKKIKTPKTFQFSEF</sequence>
<dbReference type="InterPro" id="IPR004367">
    <property type="entry name" value="Cyclin_C-dom"/>
</dbReference>
<feature type="domain" description="Cyclin C-terminal" evidence="8">
    <location>
        <begin position="188"/>
        <end position="314"/>
    </location>
</feature>
<dbReference type="Proteomes" id="UP001190926">
    <property type="component" value="Unassembled WGS sequence"/>
</dbReference>
<dbReference type="InterPro" id="IPR036915">
    <property type="entry name" value="Cyclin-like_sf"/>
</dbReference>
<keyword evidence="3 5" id="KW-0195">Cyclin</keyword>
<dbReference type="CDD" id="cd20543">
    <property type="entry name" value="CYCLIN_AtCycD-like_rpt1"/>
    <property type="match status" value="1"/>
</dbReference>
<comment type="caution">
    <text evidence="9">The sequence shown here is derived from an EMBL/GenBank/DDBJ whole genome shotgun (WGS) entry which is preliminary data.</text>
</comment>
<evidence type="ECO:0000256" key="6">
    <source>
        <dbReference type="SAM" id="Phobius"/>
    </source>
</evidence>
<evidence type="ECO:0000256" key="1">
    <source>
        <dbReference type="ARBA" id="ARBA00009065"/>
    </source>
</evidence>
<dbReference type="SMART" id="SM01332">
    <property type="entry name" value="Cyclin_C"/>
    <property type="match status" value="1"/>
</dbReference>
<feature type="domain" description="Cyclin-like" evidence="7">
    <location>
        <begin position="91"/>
        <end position="179"/>
    </location>
</feature>